<organism evidence="1">
    <name type="scientific">Halobacterium sp. NMX12-1</name>
    <dbReference type="NCBI Taxonomy" id="3166650"/>
    <lineage>
        <taxon>Archaea</taxon>
        <taxon>Methanobacteriati</taxon>
        <taxon>Methanobacteriota</taxon>
        <taxon>Stenosarchaea group</taxon>
        <taxon>Halobacteria</taxon>
        <taxon>Halobacteriales</taxon>
        <taxon>Halobacteriaceae</taxon>
        <taxon>Halobacterium</taxon>
    </lineage>
</organism>
<name>A0AAU8CDM0_9EURY</name>
<dbReference type="AlphaFoldDB" id="A0AAU8CDM0"/>
<gene>
    <name evidence="1" type="ORF">ABSL23_03705</name>
</gene>
<dbReference type="RefSeq" id="WP_353634752.1">
    <property type="nucleotide sequence ID" value="NZ_CP159204.1"/>
</dbReference>
<dbReference type="Pfam" id="PF24373">
    <property type="entry name" value="DUF7529"/>
    <property type="match status" value="1"/>
</dbReference>
<proteinExistence type="predicted"/>
<dbReference type="GeneID" id="91108224"/>
<reference evidence="1" key="1">
    <citation type="submission" date="2024-06" db="EMBL/GenBank/DDBJ databases">
        <title>Genome Sequence of an extremely halophilic archaeon isolated from Permian era halite, Salado Formation, Carlsbad, New Mexico: Halobacterium sp. strain NMX12-1.</title>
        <authorList>
            <person name="Sotoa L."/>
            <person name="DasSarma P."/>
            <person name="Anton B.P."/>
            <person name="Vincze T."/>
            <person name="Verma I."/>
            <person name="Eralp B."/>
            <person name="Powers D.W."/>
            <person name="Dozier B.L."/>
            <person name="Roberts R.J."/>
            <person name="DasSarma S."/>
        </authorList>
    </citation>
    <scope>NUCLEOTIDE SEQUENCE</scope>
    <source>
        <strain evidence="1">NMX12-1</strain>
    </source>
</reference>
<dbReference type="InterPro" id="IPR055951">
    <property type="entry name" value="DUF7529"/>
</dbReference>
<evidence type="ECO:0000313" key="1">
    <source>
        <dbReference type="EMBL" id="XCF17127.1"/>
    </source>
</evidence>
<dbReference type="KEGG" id="hanx:ABSL23_03705"/>
<sequence length="174" mass="19597">MVEYTGTSPSDGRNGALDVHKSAWKKTLQELEAQVERLEDDGWQTVAFPAGHTGPEVPTDGDKDNNRFGLTHIIPGNKADELLKLREKGSFEDYQVFKNSVHGQEFVLTAILDHPTESVVLIAGNYRQQRAEPLKEIAMDEDVMYSHIRKLDGSYIATFEHEDPAHFFPELNDS</sequence>
<dbReference type="EMBL" id="CP159204">
    <property type="protein sequence ID" value="XCF17127.1"/>
    <property type="molecule type" value="Genomic_DNA"/>
</dbReference>
<protein>
    <submittedName>
        <fullName evidence="1">Uncharacterized protein</fullName>
    </submittedName>
</protein>
<accession>A0AAU8CDM0</accession>